<evidence type="ECO:0000313" key="7">
    <source>
        <dbReference type="Proteomes" id="UP000481583"/>
    </source>
</evidence>
<comment type="caution">
    <text evidence="6">The sequence shown here is derived from an EMBL/GenBank/DDBJ whole genome shotgun (WGS) entry which is preliminary data.</text>
</comment>
<evidence type="ECO:0000256" key="2">
    <source>
        <dbReference type="ARBA" id="ARBA00023125"/>
    </source>
</evidence>
<reference evidence="6 7" key="1">
    <citation type="submission" date="2020-02" db="EMBL/GenBank/DDBJ databases">
        <title>Whole-genome analyses of novel actinobacteria.</title>
        <authorList>
            <person name="Sahin N."/>
        </authorList>
    </citation>
    <scope>NUCLEOTIDE SEQUENCE [LARGE SCALE GENOMIC DNA]</scope>
    <source>
        <strain evidence="6 7">A7024</strain>
    </source>
</reference>
<dbReference type="SUPFAM" id="SSF46689">
    <property type="entry name" value="Homeodomain-like"/>
    <property type="match status" value="1"/>
</dbReference>
<dbReference type="InterPro" id="IPR001647">
    <property type="entry name" value="HTH_TetR"/>
</dbReference>
<dbReference type="Pfam" id="PF16859">
    <property type="entry name" value="TetR_C_11"/>
    <property type="match status" value="1"/>
</dbReference>
<dbReference type="PANTHER" id="PTHR30055:SF148">
    <property type="entry name" value="TETR-FAMILY TRANSCRIPTIONAL REGULATOR"/>
    <property type="match status" value="1"/>
</dbReference>
<dbReference type="PROSITE" id="PS01081">
    <property type="entry name" value="HTH_TETR_1"/>
    <property type="match status" value="1"/>
</dbReference>
<organism evidence="6 7">
    <name type="scientific">Streptomyces coryli</name>
    <dbReference type="NCBI Taxonomy" id="1128680"/>
    <lineage>
        <taxon>Bacteria</taxon>
        <taxon>Bacillati</taxon>
        <taxon>Actinomycetota</taxon>
        <taxon>Actinomycetes</taxon>
        <taxon>Kitasatosporales</taxon>
        <taxon>Streptomycetaceae</taxon>
        <taxon>Streptomyces</taxon>
    </lineage>
</organism>
<dbReference type="InterPro" id="IPR011075">
    <property type="entry name" value="TetR_C"/>
</dbReference>
<evidence type="ECO:0000313" key="6">
    <source>
        <dbReference type="EMBL" id="NGN64063.1"/>
    </source>
</evidence>
<dbReference type="Proteomes" id="UP000481583">
    <property type="component" value="Unassembled WGS sequence"/>
</dbReference>
<dbReference type="Gene3D" id="1.10.357.10">
    <property type="entry name" value="Tetracycline Repressor, domain 2"/>
    <property type="match status" value="1"/>
</dbReference>
<dbReference type="InterPro" id="IPR050109">
    <property type="entry name" value="HTH-type_TetR-like_transc_reg"/>
</dbReference>
<dbReference type="SUPFAM" id="SSF48498">
    <property type="entry name" value="Tetracyclin repressor-like, C-terminal domain"/>
    <property type="match status" value="1"/>
</dbReference>
<sequence>MTDAPGRTADAPRGRPRNAAVDGAVVDTVLRLLAEGVGFADLSMVAIAREAGVTRATLYRRWPTKEALMAHVLDTVEDPLPEPAGTSLREDLLVVVEATRKRSLAKHTSAVMRNMLTTLHSNSELWQYFRDKSITPRREAFARILRRGIDAGEIRPELGADLDLLIDMLVGPLYYRASINAPLEEDLTEHIVDTFLRGASPR</sequence>
<dbReference type="PANTHER" id="PTHR30055">
    <property type="entry name" value="HTH-TYPE TRANSCRIPTIONAL REGULATOR RUTR"/>
    <property type="match status" value="1"/>
</dbReference>
<feature type="domain" description="HTH tetR-type" evidence="5">
    <location>
        <begin position="19"/>
        <end position="80"/>
    </location>
</feature>
<dbReference type="GO" id="GO:0003700">
    <property type="term" value="F:DNA-binding transcription factor activity"/>
    <property type="evidence" value="ECO:0007669"/>
    <property type="project" value="TreeGrafter"/>
</dbReference>
<dbReference type="EMBL" id="JAAKZV010000026">
    <property type="protein sequence ID" value="NGN64063.1"/>
    <property type="molecule type" value="Genomic_DNA"/>
</dbReference>
<evidence type="ECO:0000256" key="4">
    <source>
        <dbReference type="PROSITE-ProRule" id="PRU00335"/>
    </source>
</evidence>
<feature type="DNA-binding region" description="H-T-H motif" evidence="4">
    <location>
        <begin position="43"/>
        <end position="62"/>
    </location>
</feature>
<evidence type="ECO:0000256" key="1">
    <source>
        <dbReference type="ARBA" id="ARBA00023015"/>
    </source>
</evidence>
<dbReference type="PROSITE" id="PS50977">
    <property type="entry name" value="HTH_TETR_2"/>
    <property type="match status" value="1"/>
</dbReference>
<name>A0A6G4TW73_9ACTN</name>
<keyword evidence="1" id="KW-0805">Transcription regulation</keyword>
<keyword evidence="2 4" id="KW-0238">DNA-binding</keyword>
<dbReference type="Pfam" id="PF00440">
    <property type="entry name" value="TetR_N"/>
    <property type="match status" value="1"/>
</dbReference>
<gene>
    <name evidence="6" type="ORF">G5C51_09105</name>
</gene>
<proteinExistence type="predicted"/>
<dbReference type="RefSeq" id="WP_165234659.1">
    <property type="nucleotide sequence ID" value="NZ_JAAKZV010000026.1"/>
</dbReference>
<dbReference type="InterPro" id="IPR009057">
    <property type="entry name" value="Homeodomain-like_sf"/>
</dbReference>
<keyword evidence="3" id="KW-0804">Transcription</keyword>
<protein>
    <submittedName>
        <fullName evidence="6">TetR/AcrR family transcriptional regulator</fullName>
    </submittedName>
</protein>
<evidence type="ECO:0000259" key="5">
    <source>
        <dbReference type="PROSITE" id="PS50977"/>
    </source>
</evidence>
<accession>A0A6G4TW73</accession>
<dbReference type="InterPro" id="IPR023772">
    <property type="entry name" value="DNA-bd_HTH_TetR-type_CS"/>
</dbReference>
<keyword evidence="7" id="KW-1185">Reference proteome</keyword>
<dbReference type="InterPro" id="IPR036271">
    <property type="entry name" value="Tet_transcr_reg_TetR-rel_C_sf"/>
</dbReference>
<evidence type="ECO:0000256" key="3">
    <source>
        <dbReference type="ARBA" id="ARBA00023163"/>
    </source>
</evidence>
<dbReference type="Gene3D" id="1.10.10.60">
    <property type="entry name" value="Homeodomain-like"/>
    <property type="match status" value="1"/>
</dbReference>
<dbReference type="GO" id="GO:0000976">
    <property type="term" value="F:transcription cis-regulatory region binding"/>
    <property type="evidence" value="ECO:0007669"/>
    <property type="project" value="TreeGrafter"/>
</dbReference>
<dbReference type="AlphaFoldDB" id="A0A6G4TW73"/>